<keyword evidence="2" id="KW-1185">Reference proteome</keyword>
<gene>
    <name evidence="1" type="ORF">BGW36DRAFT_188979</name>
</gene>
<proteinExistence type="predicted"/>
<protein>
    <submittedName>
        <fullName evidence="1">Uncharacterized protein</fullName>
    </submittedName>
</protein>
<comment type="caution">
    <text evidence="1">The sequence shown here is derived from an EMBL/GenBank/DDBJ whole genome shotgun (WGS) entry which is preliminary data.</text>
</comment>
<dbReference type="GeneID" id="70240060"/>
<reference evidence="1" key="1">
    <citation type="submission" date="2021-12" db="EMBL/GenBank/DDBJ databases">
        <title>Convergent genome expansion in fungi linked to evolution of root-endophyte symbiosis.</title>
        <authorList>
            <consortium name="DOE Joint Genome Institute"/>
            <person name="Ke Y.-H."/>
            <person name="Bonito G."/>
            <person name="Liao H.-L."/>
            <person name="Looney B."/>
            <person name="Rojas-Flechas A."/>
            <person name="Nash J."/>
            <person name="Hameed K."/>
            <person name="Schadt C."/>
            <person name="Martin F."/>
            <person name="Crous P.W."/>
            <person name="Miettinen O."/>
            <person name="Magnuson J.K."/>
            <person name="Labbe J."/>
            <person name="Jacobson D."/>
            <person name="Doktycz M.J."/>
            <person name="Veneault-Fourrey C."/>
            <person name="Kuo A."/>
            <person name="Mondo S."/>
            <person name="Calhoun S."/>
            <person name="Riley R."/>
            <person name="Ohm R."/>
            <person name="LaButti K."/>
            <person name="Andreopoulos B."/>
            <person name="Pangilinan J."/>
            <person name="Nolan M."/>
            <person name="Tritt A."/>
            <person name="Clum A."/>
            <person name="Lipzen A."/>
            <person name="Daum C."/>
            <person name="Barry K."/>
            <person name="Grigoriev I.V."/>
            <person name="Vilgalys R."/>
        </authorList>
    </citation>
    <scope>NUCLEOTIDE SEQUENCE</scope>
    <source>
        <strain evidence="1">PMI_201</strain>
    </source>
</reference>
<dbReference type="RefSeq" id="XP_046071535.1">
    <property type="nucleotide sequence ID" value="XM_046209773.1"/>
</dbReference>
<evidence type="ECO:0000313" key="2">
    <source>
        <dbReference type="Proteomes" id="UP001201262"/>
    </source>
</evidence>
<organism evidence="1 2">
    <name type="scientific">Talaromyces proteolyticus</name>
    <dbReference type="NCBI Taxonomy" id="1131652"/>
    <lineage>
        <taxon>Eukaryota</taxon>
        <taxon>Fungi</taxon>
        <taxon>Dikarya</taxon>
        <taxon>Ascomycota</taxon>
        <taxon>Pezizomycotina</taxon>
        <taxon>Eurotiomycetes</taxon>
        <taxon>Eurotiomycetidae</taxon>
        <taxon>Eurotiales</taxon>
        <taxon>Trichocomaceae</taxon>
        <taxon>Talaromyces</taxon>
        <taxon>Talaromyces sect. Bacilispori</taxon>
    </lineage>
</organism>
<name>A0AAD4KV37_9EURO</name>
<evidence type="ECO:0000313" key="1">
    <source>
        <dbReference type="EMBL" id="KAH8696599.1"/>
    </source>
</evidence>
<dbReference type="EMBL" id="JAJTJA010000007">
    <property type="protein sequence ID" value="KAH8696599.1"/>
    <property type="molecule type" value="Genomic_DNA"/>
</dbReference>
<dbReference type="AlphaFoldDB" id="A0AAD4KV37"/>
<sequence length="71" mass="7980">MWTLVWSQATSFAAQMILQLTGPYLASLSWTLIRTNRGASYGTSFDTFGVLKSVLTRCFVDDLEHHKLSLP</sequence>
<accession>A0AAD4KV37</accession>
<dbReference type="Proteomes" id="UP001201262">
    <property type="component" value="Unassembled WGS sequence"/>
</dbReference>